<feature type="domain" description="RecF/RecN/SMC N-terminal" evidence="2">
    <location>
        <begin position="3"/>
        <end position="721"/>
    </location>
</feature>
<dbReference type="Gene3D" id="3.40.50.300">
    <property type="entry name" value="P-loop containing nucleotide triphosphate hydrolases"/>
    <property type="match status" value="2"/>
</dbReference>
<feature type="coiled-coil region" evidence="1">
    <location>
        <begin position="379"/>
        <end position="469"/>
    </location>
</feature>
<proteinExistence type="predicted"/>
<reference evidence="3" key="1">
    <citation type="journal article" date="2015" name="ISME J.">
        <title>Aquifer environment selects for microbial species cohorts in sediment and groundwater.</title>
        <authorList>
            <person name="Hug L.A."/>
            <person name="Thomas B.C."/>
            <person name="Brown C.T."/>
            <person name="Frischkorn K.R."/>
            <person name="Williams K.H."/>
            <person name="Tringe S.G."/>
            <person name="Banfield J.F."/>
        </authorList>
    </citation>
    <scope>NUCLEOTIDE SEQUENCE</scope>
</reference>
<dbReference type="SUPFAM" id="SSF52540">
    <property type="entry name" value="P-loop containing nucleoside triphosphate hydrolases"/>
    <property type="match status" value="1"/>
</dbReference>
<evidence type="ECO:0000313" key="3">
    <source>
        <dbReference type="EMBL" id="AKQ02396.1"/>
    </source>
</evidence>
<accession>A0A0H4T3X8</accession>
<dbReference type="InterPro" id="IPR027417">
    <property type="entry name" value="P-loop_NTPase"/>
</dbReference>
<protein>
    <submittedName>
        <fullName evidence="3">Chromosome segregation protein SMC, chromosome segregation protein</fullName>
    </submittedName>
</protein>
<evidence type="ECO:0000259" key="2">
    <source>
        <dbReference type="Pfam" id="PF02463"/>
    </source>
</evidence>
<dbReference type="AlphaFoldDB" id="A0A0H4T3X8"/>
<keyword evidence="1" id="KW-0175">Coiled coil</keyword>
<dbReference type="EMBL" id="KT007000">
    <property type="protein sequence ID" value="AKQ02396.1"/>
    <property type="molecule type" value="Genomic_DNA"/>
</dbReference>
<name>A0A0H4T3X8_9BACT</name>
<feature type="coiled-coil region" evidence="1">
    <location>
        <begin position="283"/>
        <end position="345"/>
    </location>
</feature>
<dbReference type="InterPro" id="IPR003395">
    <property type="entry name" value="RecF/RecN/SMC_N"/>
</dbReference>
<dbReference type="Pfam" id="PF02463">
    <property type="entry name" value="SMC_N"/>
    <property type="match status" value="1"/>
</dbReference>
<dbReference type="PANTHER" id="PTHR43977">
    <property type="entry name" value="STRUCTURAL MAINTENANCE OF CHROMOSOMES PROTEIN 3"/>
    <property type="match status" value="1"/>
</dbReference>
<organism evidence="3">
    <name type="scientific">uncultured Parcubacteria bacterium Rifle_16ft_4_minimus_37647</name>
    <dbReference type="NCBI Taxonomy" id="1665140"/>
    <lineage>
        <taxon>Bacteria</taxon>
        <taxon>Candidatus Parcubacteria</taxon>
        <taxon>environmental samples</taxon>
    </lineage>
</organism>
<evidence type="ECO:0000256" key="1">
    <source>
        <dbReference type="SAM" id="Coils"/>
    </source>
</evidence>
<sequence>MLLKRLELQGLKSFADKTVLDLNHNITAIVGPNGSGKSNITDGIRWLLGERDARNLRGAKGEDLIFAGTEKRPRMGQAQATLYFDNSSGFFPVDFKEVSISRKVSRDGISQFFINNSEVRLKDVIDFLARVRLGARGLTVVNQGQSDIFIAASPTDRREMIEEMLGLREYQLKKADAERKLKNTSFNLEKVHALIEELKPHLRLLRRQSTRYESREKISEELFALEDAVYGARLARLKNESIRLEKEEKGVNEKINKEEPEFKKIEEQFEKVGKSEPEATERLKSIQKEKQEIHSKKSELGRELGRLEARLEFQSAESLNDSVDIKSALREIKNITKELLEENDIETLRGKAKRVLEIIDGMFKRSEEENDKPSIKEAHKKLSEDLKEFELKLEKLNKEEGEYQKTLEGFNKTFRDAYEKVESARKLHEELTSSKNKVALERERVDLRLEALKEELGQIGRSITSLEASIAKNNISGDHLVDEDTAMGKMFRLRQEIASIGEIDETIIKEAKETEERHEFLSKQVEDLEKAISDLTLLIKELEEKITTEFNSAMKAINEEFGKLIGVMFGGGKAKLVAKNMKQRGGKTEEAGEEGETEIEVRKTSEDFEEETQEEERNVLGVDIEISLPKKKVKGLDVLSGGERSLVSIAVLFALISVSPPPFLVLDEIDAALDEKNAKRFGDALADFAKETQFVIVTHNRATMEAAQALYGVTMSADGTSKLVSLKLSS</sequence>
<feature type="coiled-coil region" evidence="1">
    <location>
        <begin position="511"/>
        <end position="545"/>
    </location>
</feature>